<dbReference type="InterPro" id="IPR012178">
    <property type="entry name" value="RFC1"/>
</dbReference>
<dbReference type="GO" id="GO:0003677">
    <property type="term" value="F:DNA binding"/>
    <property type="evidence" value="ECO:0007669"/>
    <property type="project" value="UniProtKB-KW"/>
</dbReference>
<accession>A0A2L2Y705</accession>
<dbReference type="InterPro" id="IPR036420">
    <property type="entry name" value="BRCT_dom_sf"/>
</dbReference>
<evidence type="ECO:0000256" key="1">
    <source>
        <dbReference type="ARBA" id="ARBA00004123"/>
    </source>
</evidence>
<keyword evidence="7 12" id="KW-0067">ATP-binding</keyword>
<organism evidence="15">
    <name type="scientific">Parasteatoda tepidariorum</name>
    <name type="common">Common house spider</name>
    <name type="synonym">Achaearanea tepidariorum</name>
    <dbReference type="NCBI Taxonomy" id="114398"/>
    <lineage>
        <taxon>Eukaryota</taxon>
        <taxon>Metazoa</taxon>
        <taxon>Ecdysozoa</taxon>
        <taxon>Arthropoda</taxon>
        <taxon>Chelicerata</taxon>
        <taxon>Arachnida</taxon>
        <taxon>Araneae</taxon>
        <taxon>Araneomorphae</taxon>
        <taxon>Entelegynae</taxon>
        <taxon>Araneoidea</taxon>
        <taxon>Theridiidae</taxon>
        <taxon>Parasteatoda</taxon>
    </lineage>
</organism>
<dbReference type="SUPFAM" id="SSF52113">
    <property type="entry name" value="BRCT domain"/>
    <property type="match status" value="1"/>
</dbReference>
<evidence type="ECO:0000256" key="2">
    <source>
        <dbReference type="ARBA" id="ARBA00006116"/>
    </source>
</evidence>
<dbReference type="InterPro" id="IPR013725">
    <property type="entry name" value="DNA_replication_fac_RFC1_C"/>
</dbReference>
<keyword evidence="9 12" id="KW-0539">Nucleus</keyword>
<comment type="function">
    <text evidence="10">Subunit of the replication factor C (RFC) complex which acts during elongation of primed DNA templates by DNA polymerases delta and epsilon, and is necessary for ATP-dependent loading of proliferating cell nuclear antigen (PCNA) onto primed DNA. This subunit binds to the primer-template junction. Binds the PO-B transcription element as well as other GA rich DNA sequences. Can bind single- or double-stranded DNA.</text>
</comment>
<keyword evidence="6 12" id="KW-0547">Nucleotide-binding</keyword>
<dbReference type="GO" id="GO:0005634">
    <property type="term" value="C:nucleus"/>
    <property type="evidence" value="ECO:0007669"/>
    <property type="project" value="UniProtKB-SubCell"/>
</dbReference>
<proteinExistence type="evidence at transcript level"/>
<dbReference type="PANTHER" id="PTHR23389:SF6">
    <property type="entry name" value="REPLICATION FACTOR C SUBUNIT 1"/>
    <property type="match status" value="1"/>
</dbReference>
<dbReference type="Pfam" id="PF00004">
    <property type="entry name" value="AAA"/>
    <property type="match status" value="1"/>
</dbReference>
<dbReference type="AlphaFoldDB" id="A0A2L2Y705"/>
<evidence type="ECO:0000256" key="5">
    <source>
        <dbReference type="ARBA" id="ARBA00022705"/>
    </source>
</evidence>
<feature type="domain" description="BRCT" evidence="14">
    <location>
        <begin position="234"/>
        <end position="314"/>
    </location>
</feature>
<feature type="compositionally biased region" description="Polar residues" evidence="13">
    <location>
        <begin position="161"/>
        <end position="175"/>
    </location>
</feature>
<dbReference type="Gene3D" id="3.40.50.300">
    <property type="entry name" value="P-loop containing nucleotide triphosphate hydrolases"/>
    <property type="match status" value="1"/>
</dbReference>
<dbReference type="CDD" id="cd00009">
    <property type="entry name" value="AAA"/>
    <property type="match status" value="1"/>
</dbReference>
<feature type="region of interest" description="Disordered" evidence="13">
    <location>
        <begin position="1"/>
        <end position="213"/>
    </location>
</feature>
<dbReference type="GO" id="GO:0006260">
    <property type="term" value="P:DNA replication"/>
    <property type="evidence" value="ECO:0007669"/>
    <property type="project" value="UniProtKB-KW"/>
</dbReference>
<dbReference type="OrthoDB" id="446168at2759"/>
<dbReference type="GO" id="GO:0016887">
    <property type="term" value="F:ATP hydrolysis activity"/>
    <property type="evidence" value="ECO:0007669"/>
    <property type="project" value="InterPro"/>
</dbReference>
<evidence type="ECO:0000256" key="6">
    <source>
        <dbReference type="ARBA" id="ARBA00022741"/>
    </source>
</evidence>
<evidence type="ECO:0000256" key="11">
    <source>
        <dbReference type="ARBA" id="ARBA00064311"/>
    </source>
</evidence>
<dbReference type="PANTHER" id="PTHR23389">
    <property type="entry name" value="CHROMOSOME TRANSMISSION FIDELITY FACTOR 18"/>
    <property type="match status" value="1"/>
</dbReference>
<keyword evidence="5 12" id="KW-0235">DNA replication</keyword>
<protein>
    <recommendedName>
        <fullName evidence="3 12">Replication factor C subunit 1</fullName>
    </recommendedName>
</protein>
<dbReference type="CDD" id="cd18140">
    <property type="entry name" value="HLD_clamp_RFC"/>
    <property type="match status" value="1"/>
</dbReference>
<evidence type="ECO:0000256" key="13">
    <source>
        <dbReference type="SAM" id="MobiDB-lite"/>
    </source>
</evidence>
<dbReference type="FunFam" id="1.10.8.60:FF:000021">
    <property type="entry name" value="Replication factor C subunit 1"/>
    <property type="match status" value="1"/>
</dbReference>
<dbReference type="InterPro" id="IPR003593">
    <property type="entry name" value="AAA+_ATPase"/>
</dbReference>
<evidence type="ECO:0000256" key="8">
    <source>
        <dbReference type="ARBA" id="ARBA00023125"/>
    </source>
</evidence>
<dbReference type="InterPro" id="IPR003959">
    <property type="entry name" value="ATPase_AAA_core"/>
</dbReference>
<dbReference type="InterPro" id="IPR027417">
    <property type="entry name" value="P-loop_NTPase"/>
</dbReference>
<evidence type="ECO:0000256" key="12">
    <source>
        <dbReference type="PIRNR" id="PIRNR036578"/>
    </source>
</evidence>
<dbReference type="Pfam" id="PF08519">
    <property type="entry name" value="RFC1"/>
    <property type="match status" value="1"/>
</dbReference>
<dbReference type="Pfam" id="PF00533">
    <property type="entry name" value="BRCT"/>
    <property type="match status" value="1"/>
</dbReference>
<feature type="compositionally biased region" description="Basic and acidic residues" evidence="13">
    <location>
        <begin position="137"/>
        <end position="160"/>
    </location>
</feature>
<feature type="compositionally biased region" description="Basic and acidic residues" evidence="13">
    <location>
        <begin position="192"/>
        <end position="202"/>
    </location>
</feature>
<evidence type="ECO:0000313" key="15">
    <source>
        <dbReference type="EMBL" id="LAA03966.1"/>
    </source>
</evidence>
<feature type="region of interest" description="Disordered" evidence="13">
    <location>
        <begin position="915"/>
        <end position="982"/>
    </location>
</feature>
<feature type="compositionally biased region" description="Basic residues" evidence="13">
    <location>
        <begin position="970"/>
        <end position="982"/>
    </location>
</feature>
<comment type="similarity">
    <text evidence="2 12">Belongs to the activator 1 large subunit family.</text>
</comment>
<dbReference type="CDD" id="cd17752">
    <property type="entry name" value="BRCT_RFC1"/>
    <property type="match status" value="1"/>
</dbReference>
<dbReference type="FunFam" id="3.40.50.300:FF:000395">
    <property type="entry name" value="Replication factor C subunit 1"/>
    <property type="match status" value="1"/>
</dbReference>
<dbReference type="GO" id="GO:0006281">
    <property type="term" value="P:DNA repair"/>
    <property type="evidence" value="ECO:0007669"/>
    <property type="project" value="InterPro"/>
</dbReference>
<evidence type="ECO:0000256" key="7">
    <source>
        <dbReference type="ARBA" id="ARBA00022840"/>
    </source>
</evidence>
<evidence type="ECO:0000256" key="4">
    <source>
        <dbReference type="ARBA" id="ARBA00022553"/>
    </source>
</evidence>
<name>A0A2L2Y705_PARTP</name>
<evidence type="ECO:0000256" key="9">
    <source>
        <dbReference type="ARBA" id="ARBA00023242"/>
    </source>
</evidence>
<sequence length="982" mass="109212">MDIRKWLVSSKPKDSSSNTGNKKDRPKKAEDSPSSSGNAKHSKKRRIIESDSDEEPIPQKEKASNKNKSPKARENGKNSSKPPKASFKEVTASDFFGSESVSSTNKKAKSPKKKTNDISLHEDEEFEATLMQLNDVKPIKNDSQEKKKPDPVSAKKDNKKGNSLPTKRKANSVTSPKVEIIPNPKAPPKKKIIIDSKDEKPAAKKPRNSGAANYASYLNREGPKALGSKEIPEGAEGCLAGLTFIITGVLESIERDEGKALVEKYGGKVMTTITKNTKYIIIGRDAGASKLEKAEKFGTIQLDEDGLLDLIRTRPGKDGVVASKSVKKEKLEKASASSTENSDVPKDSLEASFLEDDDDMDLFDESPLIETKEAVNKIVKKDNSVEELPEPKKKNVVPEKMEIDADMKNTIVKSDSPLSLSMWVDKYKPSNIKQVIGQQGDKSNAKKLLHWLVNWRKNRRLNKKAIPGRFNANDDGSGFKAALLSGPPGVGKTTTAQLVCKESGYDFFELNASDTRSKKTLQQMVSQLLGNQTLADCFKDDAGKVSSNHVIIMDEVDGMAGNEDRGGMMELIGFIKASKVPIICICNDRNHTKIRSLSNYCFDLRFQRPRVEQIKAAMMSIAFKEHIKVSPEALQDVIVASNQDVRQVLHNMSMWSAKSKGLTSEQTKADIGRGTKHIKMGPFDVLREVFAIGNNPKATIMDKSDLFFHDYSLSPLFVQENYVHVIPTEAQGDKKKHLRLLSAAADSICIGDMIDRQIRNQNSWSLLPTQAIFASVVPGELLKGHLKQMINFPAWLGKNSNHKHMDRVLQELHVHMRMRITGNKTDVALEYLPLLKRALTKPLIERESEGIPDVLKIMENYFLLREDFDSIIDLSLWPNQTDPRTKIITKVKSAFTRAYNKESGKNPYAITNVKKKKGASKDVEDGLDEDNDVVSEEEEDEDIEKDAMIKVKKPTKKSAADSSEPSTSKDKKKNPSKRGKAK</sequence>
<dbReference type="SUPFAM" id="SSF48019">
    <property type="entry name" value="post-AAA+ oligomerization domain-like"/>
    <property type="match status" value="1"/>
</dbReference>
<evidence type="ECO:0000256" key="3">
    <source>
        <dbReference type="ARBA" id="ARBA00020401"/>
    </source>
</evidence>
<dbReference type="PIRSF" id="PIRSF036578">
    <property type="entry name" value="RFC1"/>
    <property type="match status" value="1"/>
</dbReference>
<dbReference type="SMART" id="SM00292">
    <property type="entry name" value="BRCT"/>
    <property type="match status" value="1"/>
</dbReference>
<keyword evidence="8" id="KW-0238">DNA-binding</keyword>
<dbReference type="Gene3D" id="1.20.272.10">
    <property type="match status" value="1"/>
</dbReference>
<dbReference type="GO" id="GO:0003689">
    <property type="term" value="F:DNA clamp loader activity"/>
    <property type="evidence" value="ECO:0007669"/>
    <property type="project" value="UniProtKB-UniRule"/>
</dbReference>
<evidence type="ECO:0000256" key="10">
    <source>
        <dbReference type="ARBA" id="ARBA00054501"/>
    </source>
</evidence>
<dbReference type="SUPFAM" id="SSF52540">
    <property type="entry name" value="P-loop containing nucleoside triphosphate hydrolases"/>
    <property type="match status" value="1"/>
</dbReference>
<dbReference type="InterPro" id="IPR001357">
    <property type="entry name" value="BRCT_dom"/>
</dbReference>
<comment type="subcellular location">
    <subcellularLocation>
        <location evidence="1 12">Nucleus</location>
    </subcellularLocation>
</comment>
<dbReference type="Pfam" id="PF25361">
    <property type="entry name" value="AAA_lid_RFC1"/>
    <property type="match status" value="1"/>
</dbReference>
<dbReference type="Gene3D" id="3.40.50.10190">
    <property type="entry name" value="BRCT domain"/>
    <property type="match status" value="1"/>
</dbReference>
<comment type="subunit">
    <text evidence="11">Large subunit of the RFC complex, an heteropentameric complex consisting of RFC1 and four small subunits RFC2, RFC3, RFC4 and RFC5; the RFC complex interacts with PCNA and the interaction involves RFC1.</text>
</comment>
<dbReference type="SMART" id="SM00382">
    <property type="entry name" value="AAA"/>
    <property type="match status" value="1"/>
</dbReference>
<feature type="compositionally biased region" description="Acidic residues" evidence="13">
    <location>
        <begin position="925"/>
        <end position="944"/>
    </location>
</feature>
<dbReference type="GO" id="GO:0005663">
    <property type="term" value="C:DNA replication factor C complex"/>
    <property type="evidence" value="ECO:0007669"/>
    <property type="project" value="InterPro"/>
</dbReference>
<dbReference type="PROSITE" id="PS50172">
    <property type="entry name" value="BRCT"/>
    <property type="match status" value="1"/>
</dbReference>
<reference evidence="15" key="1">
    <citation type="journal article" date="2016" name="Mol. Ecol. Resour.">
        <title>Evaluation of the impact of RNA preservation methods of spiders for de novo transcriptome assembly.</title>
        <authorList>
            <person name="Kono N."/>
            <person name="Nakamura H."/>
            <person name="Ito Y."/>
            <person name="Tomita M."/>
            <person name="Arakawa K."/>
        </authorList>
    </citation>
    <scope>NUCLEOTIDE SEQUENCE</scope>
    <source>
        <tissue evidence="15">Whole body</tissue>
    </source>
</reference>
<evidence type="ECO:0000259" key="14">
    <source>
        <dbReference type="PROSITE" id="PS50172"/>
    </source>
</evidence>
<dbReference type="GO" id="GO:0005524">
    <property type="term" value="F:ATP binding"/>
    <property type="evidence" value="ECO:0007669"/>
    <property type="project" value="UniProtKB-UniRule"/>
</dbReference>
<dbReference type="Gene3D" id="1.10.8.60">
    <property type="match status" value="1"/>
</dbReference>
<dbReference type="InterPro" id="IPR008921">
    <property type="entry name" value="DNA_pol3_clamp-load_cplx_C"/>
</dbReference>
<dbReference type="FunFam" id="3.40.50.10190:FF:000001">
    <property type="entry name" value="Replication factor C subunit 1"/>
    <property type="match status" value="1"/>
</dbReference>
<dbReference type="InterPro" id="IPR047854">
    <property type="entry name" value="RFC_lid"/>
</dbReference>
<dbReference type="EMBL" id="IAAA01014837">
    <property type="protein sequence ID" value="LAA03966.1"/>
    <property type="molecule type" value="mRNA"/>
</dbReference>
<dbReference type="FunFam" id="1.20.272.10:FF:000005">
    <property type="entry name" value="Replication factor C subunit 1"/>
    <property type="match status" value="1"/>
</dbReference>
<keyword evidence="4" id="KW-0597">Phosphoprotein</keyword>
<feature type="compositionally biased region" description="Basic and acidic residues" evidence="13">
    <location>
        <begin position="21"/>
        <end position="31"/>
    </location>
</feature>